<comment type="caution">
    <text evidence="1">The sequence shown here is derived from an EMBL/GenBank/DDBJ whole genome shotgun (WGS) entry which is preliminary data.</text>
</comment>
<gene>
    <name evidence="1" type="ORF">GCM10011607_28830</name>
</gene>
<keyword evidence="2" id="KW-1185">Reference proteome</keyword>
<dbReference type="EMBL" id="BMII01000024">
    <property type="protein sequence ID" value="GGB66444.1"/>
    <property type="molecule type" value="Genomic_DNA"/>
</dbReference>
<dbReference type="RefSeq" id="WP_188740061.1">
    <property type="nucleotide sequence ID" value="NZ_BMII01000024.1"/>
</dbReference>
<dbReference type="Proteomes" id="UP000617555">
    <property type="component" value="Unassembled WGS sequence"/>
</dbReference>
<organism evidence="1 2">
    <name type="scientific">Shewanella inventionis</name>
    <dbReference type="NCBI Taxonomy" id="1738770"/>
    <lineage>
        <taxon>Bacteria</taxon>
        <taxon>Pseudomonadati</taxon>
        <taxon>Pseudomonadota</taxon>
        <taxon>Gammaproteobacteria</taxon>
        <taxon>Alteromonadales</taxon>
        <taxon>Shewanellaceae</taxon>
        <taxon>Shewanella</taxon>
    </lineage>
</organism>
<evidence type="ECO:0000313" key="1">
    <source>
        <dbReference type="EMBL" id="GGB66444.1"/>
    </source>
</evidence>
<sequence length="153" mass="17563">MDESIDAMLLAFSKSLPVNDNDLYNEALDDSFQLSNFDNIDSCNETEVLSLLDWFKNDPLSIKIILESCEENYEQTQLELLLERLCYTELILNELVVNMVIKHHSKWKTLVTTNLNGICPVTLLYLKKQYSLIDILLSAGLTKRDLMGIKPEC</sequence>
<proteinExistence type="predicted"/>
<reference evidence="2" key="1">
    <citation type="journal article" date="2019" name="Int. J. Syst. Evol. Microbiol.">
        <title>The Global Catalogue of Microorganisms (GCM) 10K type strain sequencing project: providing services to taxonomists for standard genome sequencing and annotation.</title>
        <authorList>
            <consortium name="The Broad Institute Genomics Platform"/>
            <consortium name="The Broad Institute Genome Sequencing Center for Infectious Disease"/>
            <person name="Wu L."/>
            <person name="Ma J."/>
        </authorList>
    </citation>
    <scope>NUCLEOTIDE SEQUENCE [LARGE SCALE GENOMIC DNA]</scope>
    <source>
        <strain evidence="2">CGMCC 1.15339</strain>
    </source>
</reference>
<evidence type="ECO:0000313" key="2">
    <source>
        <dbReference type="Proteomes" id="UP000617555"/>
    </source>
</evidence>
<accession>A0ABQ1JEE3</accession>
<protein>
    <submittedName>
        <fullName evidence="1">Uncharacterized protein</fullName>
    </submittedName>
</protein>
<name>A0ABQ1JEE3_9GAMM</name>